<keyword evidence="4" id="KW-1185">Reference proteome</keyword>
<dbReference type="SUPFAM" id="SSF51045">
    <property type="entry name" value="WW domain"/>
    <property type="match status" value="1"/>
</dbReference>
<sequence length="540" mass="59457">MGRSAKDFAFEKVFADAQAVAAAIDTKLEFVQNQLDALKAGRCLKKAREKHYNETVLARYAHLLNGATPFFHGISQSYKLTFPTTVAAKTFQQMRQKAFNGIFEPFLNELKKSPKWGPSCRLGVNGFKGVLLVRDDEDIWEIVAARDKSKSDVEFIPIHEELAEWGISAEKVSFARLDRIYTALASQDLLDLCPRRMATSAEPVPRKPLLVSAVSARLLDLWAESDEICVAWRYNIMTRHSIFMQMKIAYEEFYRCLRPSLACPPDARGRRRPGAGAGGCSAGALWVELSGPQELWDAFQPGVPTRAGRTCGAASAKDAAARGLGADVGPAVDDADASQQPPCASLAVVDFMAALPPFEVTYFRWATGRRPPVGVVLALRQPPELAATCRSVFRLPRELRQERLAALQESWEAEAARELSSWVPTKDPSSGQHYYYNSQTQESSWQAPKDALLPAHYMRMKATELARFQDLGSPQSTACSEGPTPPAPRPCDADAHRRVSASTLDAQRSVLRSEMPPTAGFPLVARISEVIAPAGFMQPT</sequence>
<comment type="caution">
    <text evidence="3">The sequence shown here is derived from an EMBL/GenBank/DDBJ whole genome shotgun (WGS) entry which is preliminary data.</text>
</comment>
<protein>
    <recommendedName>
        <fullName evidence="2">WW domain-containing protein</fullName>
    </recommendedName>
</protein>
<dbReference type="EMBL" id="CAUYUJ010003291">
    <property type="protein sequence ID" value="CAK0804679.1"/>
    <property type="molecule type" value="Genomic_DNA"/>
</dbReference>
<dbReference type="CDD" id="cd00201">
    <property type="entry name" value="WW"/>
    <property type="match status" value="1"/>
</dbReference>
<gene>
    <name evidence="3" type="ORF">PCOR1329_LOCUS11401</name>
</gene>
<feature type="domain" description="WW" evidence="2">
    <location>
        <begin position="420"/>
        <end position="450"/>
    </location>
</feature>
<evidence type="ECO:0000313" key="4">
    <source>
        <dbReference type="Proteomes" id="UP001189429"/>
    </source>
</evidence>
<feature type="region of interest" description="Disordered" evidence="1">
    <location>
        <begin position="473"/>
        <end position="494"/>
    </location>
</feature>
<dbReference type="Pfam" id="PF00397">
    <property type="entry name" value="WW"/>
    <property type="match status" value="1"/>
</dbReference>
<organism evidence="3 4">
    <name type="scientific">Prorocentrum cordatum</name>
    <dbReference type="NCBI Taxonomy" id="2364126"/>
    <lineage>
        <taxon>Eukaryota</taxon>
        <taxon>Sar</taxon>
        <taxon>Alveolata</taxon>
        <taxon>Dinophyceae</taxon>
        <taxon>Prorocentrales</taxon>
        <taxon>Prorocentraceae</taxon>
        <taxon>Prorocentrum</taxon>
    </lineage>
</organism>
<dbReference type="Proteomes" id="UP001189429">
    <property type="component" value="Unassembled WGS sequence"/>
</dbReference>
<evidence type="ECO:0000259" key="2">
    <source>
        <dbReference type="PROSITE" id="PS50020"/>
    </source>
</evidence>
<name>A0ABN9QFF7_9DINO</name>
<reference evidence="3" key="1">
    <citation type="submission" date="2023-10" db="EMBL/GenBank/DDBJ databases">
        <authorList>
            <person name="Chen Y."/>
            <person name="Shah S."/>
            <person name="Dougan E. K."/>
            <person name="Thang M."/>
            <person name="Chan C."/>
        </authorList>
    </citation>
    <scope>NUCLEOTIDE SEQUENCE [LARGE SCALE GENOMIC DNA]</scope>
</reference>
<evidence type="ECO:0000256" key="1">
    <source>
        <dbReference type="SAM" id="MobiDB-lite"/>
    </source>
</evidence>
<proteinExistence type="predicted"/>
<dbReference type="SMART" id="SM00456">
    <property type="entry name" value="WW"/>
    <property type="match status" value="1"/>
</dbReference>
<dbReference type="InterPro" id="IPR001202">
    <property type="entry name" value="WW_dom"/>
</dbReference>
<dbReference type="PROSITE" id="PS50020">
    <property type="entry name" value="WW_DOMAIN_2"/>
    <property type="match status" value="1"/>
</dbReference>
<evidence type="ECO:0000313" key="3">
    <source>
        <dbReference type="EMBL" id="CAK0804679.1"/>
    </source>
</evidence>
<accession>A0ABN9QFF7</accession>
<dbReference type="Gene3D" id="2.20.70.10">
    <property type="match status" value="1"/>
</dbReference>
<dbReference type="InterPro" id="IPR036020">
    <property type="entry name" value="WW_dom_sf"/>
</dbReference>